<dbReference type="Pfam" id="PF00245">
    <property type="entry name" value="Alk_phosphatase"/>
    <property type="match status" value="1"/>
</dbReference>
<evidence type="ECO:0000256" key="5">
    <source>
        <dbReference type="SAM" id="SignalP"/>
    </source>
</evidence>
<evidence type="ECO:0000313" key="6">
    <source>
        <dbReference type="EMBL" id="KAG2226335.1"/>
    </source>
</evidence>
<feature type="binding site" evidence="3">
    <location>
        <position position="315"/>
    </location>
    <ligand>
        <name>Mg(2+)</name>
        <dbReference type="ChEBI" id="CHEBI:18420"/>
    </ligand>
</feature>
<proteinExistence type="inferred from homology"/>
<reference evidence="6 7" key="1">
    <citation type="submission" date="2020-12" db="EMBL/GenBank/DDBJ databases">
        <title>Metabolic potential, ecology and presence of endohyphal bacteria is reflected in genomic diversity of Mucoromycotina.</title>
        <authorList>
            <person name="Muszewska A."/>
            <person name="Okrasinska A."/>
            <person name="Steczkiewicz K."/>
            <person name="Drgas O."/>
            <person name="Orlowska M."/>
            <person name="Perlinska-Lenart U."/>
            <person name="Aleksandrzak-Piekarczyk T."/>
            <person name="Szatraj K."/>
            <person name="Zielenkiewicz U."/>
            <person name="Pilsyk S."/>
            <person name="Malc E."/>
            <person name="Mieczkowski P."/>
            <person name="Kruszewska J.S."/>
            <person name="Biernat P."/>
            <person name="Pawlowska J."/>
        </authorList>
    </citation>
    <scope>NUCLEOTIDE SEQUENCE [LARGE SCALE GENOMIC DNA]</scope>
    <source>
        <strain evidence="6 7">CBS 142.35</strain>
    </source>
</reference>
<dbReference type="PRINTS" id="PR00113">
    <property type="entry name" value="ALKPHPHTASE"/>
</dbReference>
<feature type="binding site" evidence="3">
    <location>
        <position position="518"/>
    </location>
    <ligand>
        <name>Zn(2+)</name>
        <dbReference type="ChEBI" id="CHEBI:29105"/>
        <label>2</label>
    </ligand>
</feature>
<dbReference type="PANTHER" id="PTHR11596:SF72">
    <property type="entry name" value="ALKALINE PHOSPHATASE"/>
    <property type="match status" value="1"/>
</dbReference>
<keyword evidence="7" id="KW-1185">Reference proteome</keyword>
<dbReference type="EMBL" id="JAEPRB010000018">
    <property type="protein sequence ID" value="KAG2226335.1"/>
    <property type="molecule type" value="Genomic_DNA"/>
</dbReference>
<evidence type="ECO:0000256" key="1">
    <source>
        <dbReference type="ARBA" id="ARBA00012647"/>
    </source>
</evidence>
<dbReference type="InterPro" id="IPR017850">
    <property type="entry name" value="Alkaline_phosphatase_core_sf"/>
</dbReference>
<accession>A0A8H7SCY9</accession>
<dbReference type="Gene3D" id="3.40.720.10">
    <property type="entry name" value="Alkaline Phosphatase, subunit A"/>
    <property type="match status" value="1"/>
</dbReference>
<dbReference type="CDD" id="cd16012">
    <property type="entry name" value="ALP"/>
    <property type="match status" value="1"/>
</dbReference>
<evidence type="ECO:0000256" key="3">
    <source>
        <dbReference type="PIRSR" id="PIRSR601952-2"/>
    </source>
</evidence>
<comment type="cofactor">
    <cofactor evidence="3">
        <name>Zn(2+)</name>
        <dbReference type="ChEBI" id="CHEBI:29105"/>
    </cofactor>
    <text evidence="3">Binds 2 Zn(2+) ions.</text>
</comment>
<dbReference type="GO" id="GO:0046872">
    <property type="term" value="F:metal ion binding"/>
    <property type="evidence" value="ECO:0007669"/>
    <property type="project" value="UniProtKB-KW"/>
</dbReference>
<dbReference type="Proteomes" id="UP000646827">
    <property type="component" value="Unassembled WGS sequence"/>
</dbReference>
<dbReference type="InterPro" id="IPR001952">
    <property type="entry name" value="Alkaline_phosphatase"/>
</dbReference>
<keyword evidence="3" id="KW-0862">Zinc</keyword>
<evidence type="ECO:0000313" key="7">
    <source>
        <dbReference type="Proteomes" id="UP000646827"/>
    </source>
</evidence>
<keyword evidence="3" id="KW-0460">Magnesium</keyword>
<keyword evidence="5" id="KW-0732">Signal</keyword>
<feature type="binding site" evidence="3">
    <location>
        <position position="473"/>
    </location>
    <ligand>
        <name>Zn(2+)</name>
        <dbReference type="ChEBI" id="CHEBI:29105"/>
        <label>2</label>
    </ligand>
</feature>
<dbReference type="OrthoDB" id="5818554at2759"/>
<feature type="chain" id="PRO_5034688465" description="alkaline phosphatase" evidence="5">
    <location>
        <begin position="27"/>
        <end position="697"/>
    </location>
</feature>
<sequence length="697" mass="78006">MKKVVLSLYLLSLITSFLKNNVVVSAGRPGIYERHPDPQGQFPRLGACPDDHACIFPADVSQFLPGAHFDLRVELHAYDKNTKNPAPDFYKDFKTTVRKENGPWMDVNEFFDIQENPTLEYWNFTWADSAEVFYADALGNGKKPIDVNVSSRVWRKLKFNEPGTYDVSVQYSSTEAYTVRYTVIEPRKPKRKAKNAILFIADGCNIGMITAARAIARKHTSGKFVDDGLLTFEDFDNLGHIITHSIDGLVTDSCNSASAYATGHKTSVGALNVYADSSPSSLDDPKVEDITELIRRRQPGKAIGIVTTASVQDATPAAFYSHSRTRDIPDHITDQIAHGVPDWVNAVEPDVLLGGGANHFKGEKSLNGTDYYTLLHDKHNYQVVMDKHHLNEYNGHDKLLGIFRKDNMDVWLERNVYVNNTVGNEAAPDLSGTDALGSDQPGLDDMTLKALEVLKKRGGDDGFFLLSEAASVDKMVHYLDFPRAYADLIEMDMTIKKTIEWLKKNGEYEDTLILFTADHSHSFDVFGTVDQELLTSQAPSQENMRYSVGVYEHSGWPGFINQDQYGFPDNWDPRFALAGGTGSGPDHFESWKLSADKPRMPTVQNEKKIVGSNKEDQAGNYGHGLKWNGNIPMDQIVDVHSMADVAIYSNGPGSDLFKKTIENWNLFFKMTEALDLQYPNEDDAMSDKKSTNHKQQK</sequence>
<name>A0A8H7SCY9_9FUNG</name>
<feature type="binding site" evidence="3">
    <location>
        <position position="519"/>
    </location>
    <ligand>
        <name>Zn(2+)</name>
        <dbReference type="ChEBI" id="CHEBI:29105"/>
        <label>2</label>
    </ligand>
</feature>
<dbReference type="AlphaFoldDB" id="A0A8H7SCY9"/>
<dbReference type="SUPFAM" id="SSF53649">
    <property type="entry name" value="Alkaline phosphatase-like"/>
    <property type="match status" value="1"/>
</dbReference>
<evidence type="ECO:0000256" key="2">
    <source>
        <dbReference type="PIRSR" id="PIRSR601952-1"/>
    </source>
</evidence>
<dbReference type="GO" id="GO:0004035">
    <property type="term" value="F:alkaline phosphatase activity"/>
    <property type="evidence" value="ECO:0007669"/>
    <property type="project" value="UniProtKB-EC"/>
</dbReference>
<organism evidence="6 7">
    <name type="scientific">Circinella minor</name>
    <dbReference type="NCBI Taxonomy" id="1195481"/>
    <lineage>
        <taxon>Eukaryota</taxon>
        <taxon>Fungi</taxon>
        <taxon>Fungi incertae sedis</taxon>
        <taxon>Mucoromycota</taxon>
        <taxon>Mucoromycotina</taxon>
        <taxon>Mucoromycetes</taxon>
        <taxon>Mucorales</taxon>
        <taxon>Lichtheimiaceae</taxon>
        <taxon>Circinella</taxon>
    </lineage>
</organism>
<comment type="caution">
    <text evidence="6">The sequence shown here is derived from an EMBL/GenBank/DDBJ whole genome shotgun (WGS) entry which is preliminary data.</text>
</comment>
<feature type="binding site" evidence="3">
    <location>
        <position position="477"/>
    </location>
    <ligand>
        <name>Zn(2+)</name>
        <dbReference type="ChEBI" id="CHEBI:29105"/>
        <label>2</label>
    </ligand>
</feature>
<dbReference type="PANTHER" id="PTHR11596">
    <property type="entry name" value="ALKALINE PHOSPHATASE"/>
    <property type="match status" value="1"/>
</dbReference>
<feature type="signal peptide" evidence="5">
    <location>
        <begin position="1"/>
        <end position="26"/>
    </location>
</feature>
<dbReference type="SMART" id="SM00098">
    <property type="entry name" value="alkPPc"/>
    <property type="match status" value="1"/>
</dbReference>
<comment type="similarity">
    <text evidence="4">Belongs to the alkaline phosphatase family.</text>
</comment>
<keyword evidence="3" id="KW-0479">Metal-binding</keyword>
<feature type="binding site" evidence="3">
    <location>
        <position position="468"/>
    </location>
    <ligand>
        <name>Mg(2+)</name>
        <dbReference type="ChEBI" id="CHEBI:18420"/>
    </ligand>
</feature>
<protein>
    <recommendedName>
        <fullName evidence="1">alkaline phosphatase</fullName>
        <ecNumber evidence="1">3.1.3.1</ecNumber>
    </recommendedName>
</protein>
<evidence type="ECO:0000256" key="4">
    <source>
        <dbReference type="RuleBase" id="RU003946"/>
    </source>
</evidence>
<feature type="binding site" evidence="3">
    <location>
        <position position="313"/>
    </location>
    <ligand>
        <name>Mg(2+)</name>
        <dbReference type="ChEBI" id="CHEBI:18420"/>
    </ligand>
</feature>
<comment type="cofactor">
    <cofactor evidence="3">
        <name>Mg(2+)</name>
        <dbReference type="ChEBI" id="CHEBI:18420"/>
    </cofactor>
    <text evidence="3">Binds 1 Mg(2+) ion.</text>
</comment>
<gene>
    <name evidence="6" type="ORF">INT45_006007</name>
</gene>
<feature type="binding site" evidence="3">
    <location>
        <position position="202"/>
    </location>
    <ligand>
        <name>Mg(2+)</name>
        <dbReference type="ChEBI" id="CHEBI:18420"/>
    </ligand>
</feature>
<feature type="binding site" evidence="3">
    <location>
        <position position="640"/>
    </location>
    <ligand>
        <name>Zn(2+)</name>
        <dbReference type="ChEBI" id="CHEBI:29105"/>
        <label>2</label>
    </ligand>
</feature>
<feature type="active site" description="Phosphoserine intermediate" evidence="2">
    <location>
        <position position="253"/>
    </location>
</feature>
<dbReference type="EC" id="3.1.3.1" evidence="1"/>
<feature type="binding site" evidence="3">
    <location>
        <position position="202"/>
    </location>
    <ligand>
        <name>Zn(2+)</name>
        <dbReference type="ChEBI" id="CHEBI:29105"/>
        <label>2</label>
    </ligand>
</feature>